<gene>
    <name evidence="2" type="ORF">SAMN02745138_01489</name>
</gene>
<dbReference type="AlphaFoldDB" id="A0A1M6R992"/>
<dbReference type="OrthoDB" id="9805811at2"/>
<keyword evidence="1" id="KW-0175">Coiled coil</keyword>
<evidence type="ECO:0000313" key="2">
    <source>
        <dbReference type="EMBL" id="SHK29043.1"/>
    </source>
</evidence>
<dbReference type="RefSeq" id="WP_072850591.1">
    <property type="nucleotide sequence ID" value="NZ_FRAH01000022.1"/>
</dbReference>
<organism evidence="2 3">
    <name type="scientific">Anaerotignum lactatifermentans DSM 14214</name>
    <dbReference type="NCBI Taxonomy" id="1121323"/>
    <lineage>
        <taxon>Bacteria</taxon>
        <taxon>Bacillati</taxon>
        <taxon>Bacillota</taxon>
        <taxon>Clostridia</taxon>
        <taxon>Lachnospirales</taxon>
        <taxon>Anaerotignaceae</taxon>
        <taxon>Anaerotignum</taxon>
    </lineage>
</organism>
<accession>A0A1M6R992</accession>
<sequence length="201" mass="23330">MLGLPQNTEMNKQLPKKAIYTKFQMNTAAKEKIDYDISKLSIVNEISPSRVQVSEGESVKSFYVLLVSLKHKDFDEKNIVTISKIIPQNMLMVLEYEQEARLAVYHTKLMMTPWQKTEDITVTLKGLDLNQIWENIIVQIGEINMDAGNTLEEQIALDEQKAKLQKEIAKLEKQARAEKQPKKKFELVQKINQFKKELYND</sequence>
<protein>
    <recommendedName>
        <fullName evidence="4">DUF4391 domain-containing protein</fullName>
    </recommendedName>
</protein>
<dbReference type="Proteomes" id="UP000183975">
    <property type="component" value="Unassembled WGS sequence"/>
</dbReference>
<dbReference type="EMBL" id="FRAH01000022">
    <property type="protein sequence ID" value="SHK29043.1"/>
    <property type="molecule type" value="Genomic_DNA"/>
</dbReference>
<name>A0A1M6R992_9FIRM</name>
<reference evidence="2 3" key="1">
    <citation type="submission" date="2016-11" db="EMBL/GenBank/DDBJ databases">
        <authorList>
            <person name="Jaros S."/>
            <person name="Januszkiewicz K."/>
            <person name="Wedrychowicz H."/>
        </authorList>
    </citation>
    <scope>NUCLEOTIDE SEQUENCE [LARGE SCALE GENOMIC DNA]</scope>
    <source>
        <strain evidence="2 3">DSM 14214</strain>
    </source>
</reference>
<evidence type="ECO:0008006" key="4">
    <source>
        <dbReference type="Google" id="ProtNLM"/>
    </source>
</evidence>
<proteinExistence type="predicted"/>
<feature type="coiled-coil region" evidence="1">
    <location>
        <begin position="154"/>
        <end position="181"/>
    </location>
</feature>
<evidence type="ECO:0000256" key="1">
    <source>
        <dbReference type="SAM" id="Coils"/>
    </source>
</evidence>
<dbReference type="Pfam" id="PF14335">
    <property type="entry name" value="DUF4391"/>
    <property type="match status" value="1"/>
</dbReference>
<evidence type="ECO:0000313" key="3">
    <source>
        <dbReference type="Proteomes" id="UP000183975"/>
    </source>
</evidence>
<keyword evidence="3" id="KW-1185">Reference proteome</keyword>
<dbReference type="InterPro" id="IPR025503">
    <property type="entry name" value="DUF4391"/>
</dbReference>